<organism evidence="1 2">
    <name type="scientific">Clonorchis sinensis</name>
    <name type="common">Chinese liver fluke</name>
    <dbReference type="NCBI Taxonomy" id="79923"/>
    <lineage>
        <taxon>Eukaryota</taxon>
        <taxon>Metazoa</taxon>
        <taxon>Spiralia</taxon>
        <taxon>Lophotrochozoa</taxon>
        <taxon>Platyhelminthes</taxon>
        <taxon>Trematoda</taxon>
        <taxon>Digenea</taxon>
        <taxon>Opisthorchiida</taxon>
        <taxon>Opisthorchiata</taxon>
        <taxon>Opisthorchiidae</taxon>
        <taxon>Clonorchis</taxon>
    </lineage>
</organism>
<comment type="caution">
    <text evidence="1">The sequence shown here is derived from an EMBL/GenBank/DDBJ whole genome shotgun (WGS) entry which is preliminary data.</text>
</comment>
<reference evidence="1 2" key="2">
    <citation type="journal article" date="2021" name="Genomics">
        <title>High-quality reference genome for Clonorchis sinensis.</title>
        <authorList>
            <person name="Young N.D."/>
            <person name="Stroehlein A.J."/>
            <person name="Kinkar L."/>
            <person name="Wang T."/>
            <person name="Sohn W.M."/>
            <person name="Chang B.C.H."/>
            <person name="Kaur P."/>
            <person name="Weisz D."/>
            <person name="Dudchenko O."/>
            <person name="Aiden E.L."/>
            <person name="Korhonen P.K."/>
            <person name="Gasser R.B."/>
        </authorList>
    </citation>
    <scope>NUCLEOTIDE SEQUENCE [LARGE SCALE GENOMIC DNA]</scope>
    <source>
        <strain evidence="1">Cs-k2</strain>
    </source>
</reference>
<reference evidence="1 2" key="1">
    <citation type="journal article" date="2018" name="Biotechnol. Adv.">
        <title>Improved genomic resources and new bioinformatic workflow for the carcinogenic parasite Clonorchis sinensis: Biotechnological implications.</title>
        <authorList>
            <person name="Wang D."/>
            <person name="Korhonen P.K."/>
            <person name="Gasser R.B."/>
            <person name="Young N.D."/>
        </authorList>
    </citation>
    <scope>NUCLEOTIDE SEQUENCE [LARGE SCALE GENOMIC DNA]</scope>
    <source>
        <strain evidence="1">Cs-k2</strain>
    </source>
</reference>
<proteinExistence type="predicted"/>
<evidence type="ECO:0000313" key="1">
    <source>
        <dbReference type="EMBL" id="KAG5444028.1"/>
    </source>
</evidence>
<protein>
    <submittedName>
        <fullName evidence="1">Uncharacterized protein</fullName>
    </submittedName>
</protein>
<accession>A0A8T1M4X1</accession>
<dbReference type="EMBL" id="NIRI02000056">
    <property type="protein sequence ID" value="KAG5444028.1"/>
    <property type="molecule type" value="Genomic_DNA"/>
</dbReference>
<dbReference type="OrthoDB" id="10047254at2759"/>
<gene>
    <name evidence="1" type="ORF">CSKR_106195</name>
</gene>
<sequence>MSFVVATASGNQYVVLMTEHLPVWVEAAAVPNQRTTTITGVVVHHIVIKQGLLFDYQYYDNENTQFSSPKLFKCQLFSTFCALRTRSSLCLDNLIEALVGKANEKVVGRNSCRVSRRGVGGRSFALVKNRLIRFALQLSKQTDGPWFVVTLPIVSDTWPVWFAYSWMDAA</sequence>
<evidence type="ECO:0000313" key="2">
    <source>
        <dbReference type="Proteomes" id="UP000286415"/>
    </source>
</evidence>
<dbReference type="Proteomes" id="UP000286415">
    <property type="component" value="Unassembled WGS sequence"/>
</dbReference>
<keyword evidence="2" id="KW-1185">Reference proteome</keyword>
<name>A0A8T1M4X1_CLOSI</name>